<dbReference type="PANTHER" id="PTHR43162:SF1">
    <property type="entry name" value="PRESTALK A DIFFERENTIATION PROTEIN A"/>
    <property type="match status" value="1"/>
</dbReference>
<dbReference type="InterPro" id="IPR008030">
    <property type="entry name" value="NmrA-like"/>
</dbReference>
<dbReference type="Gene3D" id="3.40.50.720">
    <property type="entry name" value="NAD(P)-binding Rossmann-like Domain"/>
    <property type="match status" value="1"/>
</dbReference>
<dbReference type="EMBL" id="JAEINH010000005">
    <property type="protein sequence ID" value="MBI9114853.1"/>
    <property type="molecule type" value="Genomic_DNA"/>
</dbReference>
<feature type="domain" description="NmrA-like" evidence="1">
    <location>
        <begin position="7"/>
        <end position="241"/>
    </location>
</feature>
<dbReference type="Gene3D" id="3.90.25.10">
    <property type="entry name" value="UDP-galactose 4-epimerase, domain 1"/>
    <property type="match status" value="1"/>
</dbReference>
<dbReference type="Pfam" id="PF05368">
    <property type="entry name" value="NmrA"/>
    <property type="match status" value="1"/>
</dbReference>
<accession>A0A934M9N2</accession>
<evidence type="ECO:0000313" key="3">
    <source>
        <dbReference type="Proteomes" id="UP000602087"/>
    </source>
</evidence>
<evidence type="ECO:0000313" key="2">
    <source>
        <dbReference type="EMBL" id="MBI9114853.1"/>
    </source>
</evidence>
<protein>
    <submittedName>
        <fullName evidence="2">NmrA family NAD(P)-binding protein</fullName>
    </submittedName>
</protein>
<dbReference type="SUPFAM" id="SSF51735">
    <property type="entry name" value="NAD(P)-binding Rossmann-fold domains"/>
    <property type="match status" value="1"/>
</dbReference>
<proteinExistence type="predicted"/>
<dbReference type="InterPro" id="IPR051604">
    <property type="entry name" value="Ergot_Alk_Oxidoreductase"/>
</dbReference>
<gene>
    <name evidence="2" type="ORF">JAV76_07490</name>
</gene>
<reference evidence="2" key="1">
    <citation type="submission" date="2020-12" db="EMBL/GenBank/DDBJ databases">
        <title>Sanguibacter suaedae sp. nov., isolated from Suaeda aralocaspica.</title>
        <authorList>
            <person name="Ma Q."/>
        </authorList>
    </citation>
    <scope>NUCLEOTIDE SEQUENCE</scope>
    <source>
        <strain evidence="2">YZGR15</strain>
    </source>
</reference>
<name>A0A934M9N2_9MICO</name>
<comment type="caution">
    <text evidence="2">The sequence shown here is derived from an EMBL/GenBank/DDBJ whole genome shotgun (WGS) entry which is preliminary data.</text>
</comment>
<keyword evidence="3" id="KW-1185">Reference proteome</keyword>
<dbReference type="InterPro" id="IPR036291">
    <property type="entry name" value="NAD(P)-bd_dom_sf"/>
</dbReference>
<dbReference type="PANTHER" id="PTHR43162">
    <property type="match status" value="1"/>
</dbReference>
<organism evidence="2 3">
    <name type="scientific">Sanguibacter suaedae</name>
    <dbReference type="NCBI Taxonomy" id="2795737"/>
    <lineage>
        <taxon>Bacteria</taxon>
        <taxon>Bacillati</taxon>
        <taxon>Actinomycetota</taxon>
        <taxon>Actinomycetes</taxon>
        <taxon>Micrococcales</taxon>
        <taxon>Sanguibacteraceae</taxon>
        <taxon>Sanguibacter</taxon>
    </lineage>
</organism>
<dbReference type="RefSeq" id="WP_198733420.1">
    <property type="nucleotide sequence ID" value="NZ_JAEINH010000005.1"/>
</dbReference>
<dbReference type="Proteomes" id="UP000602087">
    <property type="component" value="Unassembled WGS sequence"/>
</dbReference>
<dbReference type="AlphaFoldDB" id="A0A934M9N2"/>
<sequence>MLIAPDILITGATGSTGRATAAALGAQGVPFRPMSRNPSSAEWAVQADLDDAESVRAALDGVRAAYLVTPSTERAEMQQKRFVDLAVEAGVEHVVLLSQLGSIIDSPVRFLRYHAAVEQHAFASGLDVTALRPNLFMQGLLAVSSIVRSAQILPAPVGDARVSLVDVRDIGDVAAHALTSPASLGVQTLTGPDSLTHAELAGRLSSATGHEVRFEDTAPAAFGEMLTGVLPRWQVEGLLEDYAHYARGEAAEVSSTVPDVLGRPARTFADFALENTAAFRGE</sequence>
<evidence type="ECO:0000259" key="1">
    <source>
        <dbReference type="Pfam" id="PF05368"/>
    </source>
</evidence>